<dbReference type="Proteomes" id="UP001152130">
    <property type="component" value="Unassembled WGS sequence"/>
</dbReference>
<dbReference type="PANTHER" id="PTHR46082">
    <property type="entry name" value="ATP/GTP-BINDING PROTEIN-RELATED"/>
    <property type="match status" value="1"/>
</dbReference>
<dbReference type="Gene3D" id="3.40.50.1580">
    <property type="entry name" value="Nucleoside phosphorylase domain"/>
    <property type="match status" value="1"/>
</dbReference>
<evidence type="ECO:0000256" key="1">
    <source>
        <dbReference type="SAM" id="MobiDB-lite"/>
    </source>
</evidence>
<protein>
    <recommendedName>
        <fullName evidence="6">Nucleoside phosphorylase domain-containing protein</fullName>
    </recommendedName>
</protein>
<evidence type="ECO:0008006" key="6">
    <source>
        <dbReference type="Google" id="ProtNLM"/>
    </source>
</evidence>
<name>A0A9W8U4N6_9HYPO</name>
<evidence type="ECO:0000313" key="5">
    <source>
        <dbReference type="Proteomes" id="UP001152130"/>
    </source>
</evidence>
<organism evidence="4 5">
    <name type="scientific">Fusarium irregulare</name>
    <dbReference type="NCBI Taxonomy" id="2494466"/>
    <lineage>
        <taxon>Eukaryota</taxon>
        <taxon>Fungi</taxon>
        <taxon>Dikarya</taxon>
        <taxon>Ascomycota</taxon>
        <taxon>Pezizomycotina</taxon>
        <taxon>Sordariomycetes</taxon>
        <taxon>Hypocreomycetidae</taxon>
        <taxon>Hypocreales</taxon>
        <taxon>Nectriaceae</taxon>
        <taxon>Fusarium</taxon>
        <taxon>Fusarium incarnatum-equiseti species complex</taxon>
    </lineage>
</organism>
<dbReference type="AlphaFoldDB" id="A0A9W8U4N6"/>
<feature type="region of interest" description="Disordered" evidence="1">
    <location>
        <begin position="515"/>
        <end position="544"/>
    </location>
</feature>
<reference evidence="4" key="1">
    <citation type="submission" date="2022-10" db="EMBL/GenBank/DDBJ databases">
        <title>Fusarium specimens isolated from Avocado Roots.</title>
        <authorList>
            <person name="Stajich J."/>
            <person name="Roper C."/>
            <person name="Heimlech-Rivalta G."/>
        </authorList>
    </citation>
    <scope>NUCLEOTIDE SEQUENCE</scope>
    <source>
        <strain evidence="4">CF00143</strain>
    </source>
</reference>
<dbReference type="GO" id="GO:0003824">
    <property type="term" value="F:catalytic activity"/>
    <property type="evidence" value="ECO:0007669"/>
    <property type="project" value="InterPro"/>
</dbReference>
<dbReference type="SUPFAM" id="SSF53167">
    <property type="entry name" value="Purine and uridine phosphorylases"/>
    <property type="match status" value="1"/>
</dbReference>
<keyword evidence="5" id="KW-1185">Reference proteome</keyword>
<proteinExistence type="predicted"/>
<dbReference type="InterPro" id="IPR056002">
    <property type="entry name" value="DUF7580"/>
</dbReference>
<accession>A0A9W8U4N6</accession>
<feature type="domain" description="Nucleoside phosphorylase" evidence="2">
    <location>
        <begin position="618"/>
        <end position="733"/>
    </location>
</feature>
<evidence type="ECO:0000313" key="4">
    <source>
        <dbReference type="EMBL" id="KAJ4005558.1"/>
    </source>
</evidence>
<dbReference type="InterPro" id="IPR053137">
    <property type="entry name" value="NLR-like"/>
</dbReference>
<dbReference type="PANTHER" id="PTHR46082:SF6">
    <property type="entry name" value="AAA+ ATPASE DOMAIN-CONTAINING PROTEIN-RELATED"/>
    <property type="match status" value="1"/>
</dbReference>
<feature type="domain" description="DUF7580" evidence="3">
    <location>
        <begin position="204"/>
        <end position="517"/>
    </location>
</feature>
<dbReference type="InterPro" id="IPR000845">
    <property type="entry name" value="Nucleoside_phosphorylase_d"/>
</dbReference>
<sequence length="962" mass="108892">MESLSTSDEWCLLQALKGRLTGRLGRYDVRQRLESTTGPEGIFESRRQLIETELREMLRRTDIALSLPQAKFHIFRERLCELCTLLDQLVSRSIKEDFQEQSLEIDEGPLFLSVSSGPLERARDSYPNLVELDRFLANIPQGLIKFFDLLTGPHQTIFELPNNIHDENHVQMVVTECNDILSQSFTSRFSQYPKPYRSSKGEVWEDTQFRDRTATVFALLFQRFSCRTRHEIMLRLSEDSTALSSQPILHLLLSCCRESNFWQQVLSAPEEVNFSAERIQDICAWLQESTSKDERPRVLIEESGIFSSWAESSVGACPRMSEPLDELLENGAFESLTSKNFDKILPGKTFSRVDKRILALRLGRCLMDFFDFDLNTKWIHLSKASSSPLRSSIPCLSFFSGIPVSMKPHIFRMGDPILLFFAKLLLEIHLGDRIEIDIHPKAEQNRTAWVKLVEYVDKAEVSEVSKYLQAVRECLHLHTRIPFSVRSGEYRGREAHLAIRKTIYDQIVRNLESELAPSHAQASKKRDRSVSPPRNPTSYHRRAESSWYQENHSALLVNQSLKKRCTLDVQANALPQPIGVNEGRPMTLLQPVYNISRTESQAECIQAYLQPSRRDDFEIAIICALPLEYDAVSYIFDEFWDENGDPYGRAAGDPNNYTTGRIGRYNVVMALLPGMGKTNAASAVSSMRSSYGGLRLALLIGVCGAMPCYQNVEILLGDVVISDAVVQYDLGRQFSDRFVRKDTIGDSLGRPNKDIRNLVNIFKTDLGLDRLGQRTAHFLKQLQTKIARTPRRGKYNYPGPAKDKAFKPNYRHKHHVSPTCICRSNFGDSDPVCDEAASASCRDLGCDDEHLVIRERISANLQTEQNNSDATFQPSVHVGAIASGDKVLRSAADRDMLSREAGVIAFEMEGNGVWDEVPCIVVKGVCDYADSHKNKEWQNFAAATAASASKAILERYIRVESG</sequence>
<dbReference type="InterPro" id="IPR035994">
    <property type="entry name" value="Nucleoside_phosphorylase_sf"/>
</dbReference>
<gene>
    <name evidence="4" type="ORF">NW766_011108</name>
</gene>
<dbReference type="EMBL" id="JAPDHF010000021">
    <property type="protein sequence ID" value="KAJ4005558.1"/>
    <property type="molecule type" value="Genomic_DNA"/>
</dbReference>
<evidence type="ECO:0000259" key="3">
    <source>
        <dbReference type="Pfam" id="PF24476"/>
    </source>
</evidence>
<dbReference type="Pfam" id="PF24476">
    <property type="entry name" value="DUF7580"/>
    <property type="match status" value="1"/>
</dbReference>
<comment type="caution">
    <text evidence="4">The sequence shown here is derived from an EMBL/GenBank/DDBJ whole genome shotgun (WGS) entry which is preliminary data.</text>
</comment>
<dbReference type="GO" id="GO:0009116">
    <property type="term" value="P:nucleoside metabolic process"/>
    <property type="evidence" value="ECO:0007669"/>
    <property type="project" value="InterPro"/>
</dbReference>
<evidence type="ECO:0000259" key="2">
    <source>
        <dbReference type="Pfam" id="PF01048"/>
    </source>
</evidence>
<dbReference type="Pfam" id="PF01048">
    <property type="entry name" value="PNP_UDP_1"/>
    <property type="match status" value="1"/>
</dbReference>